<feature type="region of interest" description="Disordered" evidence="1">
    <location>
        <begin position="174"/>
        <end position="204"/>
    </location>
</feature>
<sequence length="832" mass="90510">MSPSAFKGSRKAFLEENIPAYAKALKEGRGTDFLIELTRRYFKRYPANLPHSEEPSKEHLESVNDDDPDEEIVPPEHLPDQPEEAFRKALLAHKAILKVIDGRIAQIRRWMNYHVAKTTPKDAGEFDPWAVYLAKLSGVPVDRPGRQRSAANVWMKHKQDEIGPQVQEKIKEALAKKDTEKETETGKDSAPGKGKGKGKGKATRAGENAFVKVRQTVVSDEFNKLNDKERDQWRQVAEEEHRERVRQWQDSVIAPVSTAPADRQACIETLPSFVTPFLEGVAERTGWKVTFIAGGPEPADGGRLNVISVNCGVTTGPVPLNFGQALRDEYQGHIVAPFGQFLKQCYSVAKCQSRALNTPTPSLAHLDIADNTTLHRVDAPVQQSPAPASITEPNQGAFAPSAIPSGTPAPSPANAADAPKEKASVVAKPSTPATVSNVPQISKPAPSRSLPATSAKKTTQTRAVLTGPLRQSSVLKATPPSNNSTLGSTDMNSRRKSPPRMSPRMSPPPPSDRSSPGPIPIVDRSSPEPTLASGASSPTLPPASVRSGTATPDLVELGSSEDEQLAAPSRKRAKGQDSAASTVKKAKNGYRSTRMKPGPAPRPTNKTKFVPYVEVPMPHNTTSTPPPPAASASSIGLSSEYDDLVDTSFTVECPSGAADYAQRTVQMCNGIGMDQKLHDTVALWLSIDGKMGWKKLQGGPSKLTTVRRPDPVAQWIGTARPAQFRSSINNLALYGESYMDWLSECSPEWRRRDPETGMMARDGTDWSAIAVGGVNGIVSLVAALVWWREGVSSLTGDTYRERQTTSRHFDIYREALNEVHYTFQELDKFVEN</sequence>
<evidence type="ECO:0000256" key="1">
    <source>
        <dbReference type="SAM" id="MobiDB-lite"/>
    </source>
</evidence>
<protein>
    <submittedName>
        <fullName evidence="2">SERTA domain-containing protein 3</fullName>
    </submittedName>
</protein>
<feature type="compositionally biased region" description="Basic and acidic residues" evidence="1">
    <location>
        <begin position="174"/>
        <end position="187"/>
    </location>
</feature>
<dbReference type="AlphaFoldDB" id="A0AAW0BPK7"/>
<comment type="caution">
    <text evidence="2">The sequence shown here is derived from an EMBL/GenBank/DDBJ whole genome shotgun (WGS) entry which is preliminary data.</text>
</comment>
<keyword evidence="3" id="KW-1185">Reference proteome</keyword>
<feature type="region of interest" description="Disordered" evidence="1">
    <location>
        <begin position="48"/>
        <end position="79"/>
    </location>
</feature>
<dbReference type="EMBL" id="JAYKXP010000089">
    <property type="protein sequence ID" value="KAK7028203.1"/>
    <property type="molecule type" value="Genomic_DNA"/>
</dbReference>
<feature type="compositionally biased region" description="Basic and acidic residues" evidence="1">
    <location>
        <begin position="51"/>
        <end position="62"/>
    </location>
</feature>
<feature type="region of interest" description="Disordered" evidence="1">
    <location>
        <begin position="382"/>
        <end position="606"/>
    </location>
</feature>
<gene>
    <name evidence="2" type="primary">RBT1_17</name>
    <name evidence="2" type="ORF">VNI00_014893</name>
</gene>
<feature type="compositionally biased region" description="Polar residues" evidence="1">
    <location>
        <begin position="431"/>
        <end position="440"/>
    </location>
</feature>
<feature type="compositionally biased region" description="Polar residues" evidence="1">
    <location>
        <begin position="382"/>
        <end position="394"/>
    </location>
</feature>
<dbReference type="Proteomes" id="UP001383192">
    <property type="component" value="Unassembled WGS sequence"/>
</dbReference>
<accession>A0AAW0BPK7</accession>
<organism evidence="2 3">
    <name type="scientific">Paramarasmius palmivorus</name>
    <dbReference type="NCBI Taxonomy" id="297713"/>
    <lineage>
        <taxon>Eukaryota</taxon>
        <taxon>Fungi</taxon>
        <taxon>Dikarya</taxon>
        <taxon>Basidiomycota</taxon>
        <taxon>Agaricomycotina</taxon>
        <taxon>Agaricomycetes</taxon>
        <taxon>Agaricomycetidae</taxon>
        <taxon>Agaricales</taxon>
        <taxon>Marasmiineae</taxon>
        <taxon>Marasmiaceae</taxon>
        <taxon>Paramarasmius</taxon>
    </lineage>
</organism>
<evidence type="ECO:0000313" key="3">
    <source>
        <dbReference type="Proteomes" id="UP001383192"/>
    </source>
</evidence>
<feature type="compositionally biased region" description="Polar residues" evidence="1">
    <location>
        <begin position="450"/>
        <end position="491"/>
    </location>
</feature>
<reference evidence="2 3" key="1">
    <citation type="submission" date="2024-01" db="EMBL/GenBank/DDBJ databases">
        <title>A draft genome for a cacao thread blight-causing isolate of Paramarasmius palmivorus.</title>
        <authorList>
            <person name="Baruah I.K."/>
            <person name="Bukari Y."/>
            <person name="Amoako-Attah I."/>
            <person name="Meinhardt L.W."/>
            <person name="Bailey B.A."/>
            <person name="Cohen S.P."/>
        </authorList>
    </citation>
    <scope>NUCLEOTIDE SEQUENCE [LARGE SCALE GENOMIC DNA]</scope>
    <source>
        <strain evidence="2 3">GH-12</strain>
    </source>
</reference>
<evidence type="ECO:0000313" key="2">
    <source>
        <dbReference type="EMBL" id="KAK7028203.1"/>
    </source>
</evidence>
<feature type="compositionally biased region" description="Acidic residues" evidence="1">
    <location>
        <begin position="63"/>
        <end position="73"/>
    </location>
</feature>
<proteinExistence type="predicted"/>
<name>A0AAW0BPK7_9AGAR</name>